<organism evidence="3 4">
    <name type="scientific">Miscanthus lutarioriparius</name>
    <dbReference type="NCBI Taxonomy" id="422564"/>
    <lineage>
        <taxon>Eukaryota</taxon>
        <taxon>Viridiplantae</taxon>
        <taxon>Streptophyta</taxon>
        <taxon>Embryophyta</taxon>
        <taxon>Tracheophyta</taxon>
        <taxon>Spermatophyta</taxon>
        <taxon>Magnoliopsida</taxon>
        <taxon>Liliopsida</taxon>
        <taxon>Poales</taxon>
        <taxon>Poaceae</taxon>
        <taxon>PACMAD clade</taxon>
        <taxon>Panicoideae</taxon>
        <taxon>Andropogonodae</taxon>
        <taxon>Andropogoneae</taxon>
        <taxon>Saccharinae</taxon>
        <taxon>Miscanthus</taxon>
    </lineage>
</organism>
<keyword evidence="4" id="KW-1185">Reference proteome</keyword>
<evidence type="ECO:0000313" key="4">
    <source>
        <dbReference type="Proteomes" id="UP000604825"/>
    </source>
</evidence>
<dbReference type="AlphaFoldDB" id="A0A811SB41"/>
<name>A0A811SB41_9POAL</name>
<dbReference type="GO" id="GO:0003676">
    <property type="term" value="F:nucleic acid binding"/>
    <property type="evidence" value="ECO:0007669"/>
    <property type="project" value="InterPro"/>
</dbReference>
<protein>
    <recommendedName>
        <fullName evidence="2">Retrovirus-related Pol polyprotein from transposon TNT 1-94-like beta-barrel domain-containing protein</fullName>
    </recommendedName>
</protein>
<feature type="domain" description="Retrovirus-related Pol polyprotein from transposon TNT 1-94-like beta-barrel" evidence="2">
    <location>
        <begin position="119"/>
        <end position="199"/>
    </location>
</feature>
<dbReference type="Gene3D" id="4.10.60.10">
    <property type="entry name" value="Zinc finger, CCHC-type"/>
    <property type="match status" value="1"/>
</dbReference>
<feature type="compositionally biased region" description="Low complexity" evidence="1">
    <location>
        <begin position="23"/>
        <end position="33"/>
    </location>
</feature>
<feature type="compositionally biased region" description="Basic and acidic residues" evidence="1">
    <location>
        <begin position="36"/>
        <end position="53"/>
    </location>
</feature>
<feature type="region of interest" description="Disordered" evidence="1">
    <location>
        <begin position="244"/>
        <end position="318"/>
    </location>
</feature>
<evidence type="ECO:0000313" key="3">
    <source>
        <dbReference type="EMBL" id="CAD6339849.1"/>
    </source>
</evidence>
<dbReference type="Pfam" id="PF22936">
    <property type="entry name" value="Pol_BBD"/>
    <property type="match status" value="1"/>
</dbReference>
<dbReference type="SUPFAM" id="SSF57756">
    <property type="entry name" value="Retrovirus zinc finger-like domains"/>
    <property type="match status" value="1"/>
</dbReference>
<reference evidence="3" key="1">
    <citation type="submission" date="2020-10" db="EMBL/GenBank/DDBJ databases">
        <authorList>
            <person name="Han B."/>
            <person name="Lu T."/>
            <person name="Zhao Q."/>
            <person name="Huang X."/>
            <person name="Zhao Y."/>
        </authorList>
    </citation>
    <scope>NUCLEOTIDE SEQUENCE</scope>
</reference>
<dbReference type="GO" id="GO:0008270">
    <property type="term" value="F:zinc ion binding"/>
    <property type="evidence" value="ECO:0007669"/>
    <property type="project" value="InterPro"/>
</dbReference>
<accession>A0A811SB41</accession>
<proteinExistence type="predicted"/>
<dbReference type="Proteomes" id="UP000604825">
    <property type="component" value="Unassembled WGS sequence"/>
</dbReference>
<comment type="caution">
    <text evidence="3">The sequence shown here is derived from an EMBL/GenBank/DDBJ whole genome shotgun (WGS) entry which is preliminary data.</text>
</comment>
<evidence type="ECO:0000259" key="2">
    <source>
        <dbReference type="Pfam" id="PF22936"/>
    </source>
</evidence>
<sequence length="318" mass="34739">MAKLLLIEEEWAAKHKSRADPDSSFGSRSNGRGRYVKKDRSGARAGGEGRDSGTKLTSMGTPRRKGRCRKCNIYGHFVKECKTKPQGEERQEAAHHANADQEGALLEHVFPTEYNEGTWVLDMGAMNHMTGCRALMATLDESVRGAVRFGDGSTMEIHDIGAVAIAEKNNDHRVLTEVYFIPSLKCNIISHGQLEEGGCRVEVDHGVMTVFERRQVDGNKLSVLIRAERKNRLYIMRLNLSGPVADSKNGATEPTSPAASIPLGGGASTASPYTPRSSVGSIPQIQWATPPSDASEGTDEAPRRYRTLPNLFDSTDEV</sequence>
<evidence type="ECO:0000256" key="1">
    <source>
        <dbReference type="SAM" id="MobiDB-lite"/>
    </source>
</evidence>
<feature type="compositionally biased region" description="Polar residues" evidence="1">
    <location>
        <begin position="268"/>
        <end position="289"/>
    </location>
</feature>
<dbReference type="InterPro" id="IPR054722">
    <property type="entry name" value="PolX-like_BBD"/>
</dbReference>
<feature type="region of interest" description="Disordered" evidence="1">
    <location>
        <begin position="13"/>
        <end position="64"/>
    </location>
</feature>
<dbReference type="EMBL" id="CAJGYO010000019">
    <property type="protein sequence ID" value="CAD6339849.1"/>
    <property type="molecule type" value="Genomic_DNA"/>
</dbReference>
<dbReference type="InterPro" id="IPR036875">
    <property type="entry name" value="Znf_CCHC_sf"/>
</dbReference>
<gene>
    <name evidence="3" type="ORF">NCGR_LOCUS63947</name>
</gene>
<dbReference type="OrthoDB" id="906313at2759"/>
<feature type="compositionally biased region" description="Polar residues" evidence="1">
    <location>
        <begin position="249"/>
        <end position="258"/>
    </location>
</feature>